<sequence>MPGCRKRKQLYKFKRPFRRRDFLTRMLVDLGISYTESLGEQAAADFLRSRNVPEHVITRVIKDK</sequence>
<protein>
    <submittedName>
        <fullName evidence="1">Uncharacterized protein</fullName>
    </submittedName>
</protein>
<proteinExistence type="predicted"/>
<dbReference type="EMBL" id="CP133720">
    <property type="protein sequence ID" value="WMW80984.1"/>
    <property type="molecule type" value="Genomic_DNA"/>
</dbReference>
<name>A0ABY9RIE3_9BURK</name>
<accession>A0ABY9RIE3</accession>
<gene>
    <name evidence="1" type="ORF">RF679_01570</name>
</gene>
<organism evidence="1 2">
    <name type="scientific">Undibacterium cyanobacteriorum</name>
    <dbReference type="NCBI Taxonomy" id="3073561"/>
    <lineage>
        <taxon>Bacteria</taxon>
        <taxon>Pseudomonadati</taxon>
        <taxon>Pseudomonadota</taxon>
        <taxon>Betaproteobacteria</taxon>
        <taxon>Burkholderiales</taxon>
        <taxon>Oxalobacteraceae</taxon>
        <taxon>Undibacterium</taxon>
    </lineage>
</organism>
<dbReference type="Proteomes" id="UP001181355">
    <property type="component" value="Chromosome"/>
</dbReference>
<evidence type="ECO:0000313" key="2">
    <source>
        <dbReference type="Proteomes" id="UP001181355"/>
    </source>
</evidence>
<keyword evidence="2" id="KW-1185">Reference proteome</keyword>
<evidence type="ECO:0000313" key="1">
    <source>
        <dbReference type="EMBL" id="WMW80984.1"/>
    </source>
</evidence>
<reference evidence="1" key="1">
    <citation type="submission" date="2023-09" db="EMBL/GenBank/DDBJ databases">
        <title>Undibacterium sp. 20NA77.5 isolated from freshwater.</title>
        <authorList>
            <person name="Le V."/>
            <person name="Ko S.-R."/>
            <person name="Ahn C.-Y."/>
            <person name="Oh H.-M."/>
        </authorList>
    </citation>
    <scope>NUCLEOTIDE SEQUENCE</scope>
    <source>
        <strain evidence="1">20NA77.5</strain>
    </source>
</reference>
<dbReference type="RefSeq" id="WP_309482475.1">
    <property type="nucleotide sequence ID" value="NZ_CP133720.1"/>
</dbReference>